<proteinExistence type="predicted"/>
<dbReference type="PROSITE" id="PS50011">
    <property type="entry name" value="PROTEIN_KINASE_DOM"/>
    <property type="match status" value="1"/>
</dbReference>
<evidence type="ECO:0000313" key="5">
    <source>
        <dbReference type="EMBL" id="MCC2256066.1"/>
    </source>
</evidence>
<keyword evidence="5" id="KW-0808">Transferase</keyword>
<comment type="caution">
    <text evidence="5">The sequence shown here is derived from an EMBL/GenBank/DDBJ whole genome shotgun (WGS) entry which is preliminary data.</text>
</comment>
<reference evidence="5 6" key="1">
    <citation type="submission" date="2021-10" db="EMBL/GenBank/DDBJ databases">
        <title>Anaerobic single-cell dispensing facilitates the cultivation of human gut bacteria.</title>
        <authorList>
            <person name="Afrizal A."/>
        </authorList>
    </citation>
    <scope>NUCLEOTIDE SEQUENCE [LARGE SCALE GENOMIC DNA]</scope>
    <source>
        <strain evidence="5 6">CLA-AA-H200</strain>
    </source>
</reference>
<protein>
    <submittedName>
        <fullName evidence="5">Protein kinase</fullName>
    </submittedName>
</protein>
<dbReference type="InterPro" id="IPR017441">
    <property type="entry name" value="Protein_kinase_ATP_BS"/>
</dbReference>
<keyword evidence="2 3" id="KW-0067">ATP-binding</keyword>
<sequence>MAGTSISSRMGSKVIGKYGTYLIKKKIGNGGNGVVFVADIIEGGESLPQKNDYAIKFLDVAPNEEKKLEKRKLRFRKEIETVLSFQDKVSGIIPIYDTSVYCEEEPDVLWYLMPKAEQYNPQKFSVLQKMEQMFDLGNCIRQLHKLGFVHRDIKPKNLLLFDGRICLSDFGLVRNIADTDEHITEMNEPLGPRAIRPPEFQSIEEINGVDYQKSDVYLYAKTIWMVLNCNNSGFLEEYSRNRNAVYIDKDKLQIETAEPLHRLMEEATKHYYWERIDIEGCLGYIEAQLRVIRGTMPRQTLMDLKYDEQAKHNSCTIPSDEQIYKEPNAILKILNNMAHTVGLVFIDAGKESMLLPLKKARYIEDNLYEIEILNPYYGRRKKVIEIAIDDICMKKDMTYTLHSVTFSFDEKPVPLFSRISDGLGNGYKRIRLNTNYLIKMVKLSV</sequence>
<dbReference type="Proteomes" id="UP001198151">
    <property type="component" value="Unassembled WGS sequence"/>
</dbReference>
<dbReference type="InterPro" id="IPR008271">
    <property type="entry name" value="Ser/Thr_kinase_AS"/>
</dbReference>
<feature type="binding site" evidence="3">
    <location>
        <position position="56"/>
    </location>
    <ligand>
        <name>ATP</name>
        <dbReference type="ChEBI" id="CHEBI:30616"/>
    </ligand>
</feature>
<dbReference type="SMART" id="SM00220">
    <property type="entry name" value="S_TKc"/>
    <property type="match status" value="1"/>
</dbReference>
<dbReference type="Gene3D" id="1.10.510.10">
    <property type="entry name" value="Transferase(Phosphotransferase) domain 1"/>
    <property type="match status" value="1"/>
</dbReference>
<keyword evidence="1 3" id="KW-0547">Nucleotide-binding</keyword>
<dbReference type="GO" id="GO:0016301">
    <property type="term" value="F:kinase activity"/>
    <property type="evidence" value="ECO:0007669"/>
    <property type="project" value="UniProtKB-KW"/>
</dbReference>
<dbReference type="Pfam" id="PF00069">
    <property type="entry name" value="Pkinase"/>
    <property type="match status" value="1"/>
</dbReference>
<organism evidence="5 6">
    <name type="scientific">Ruminococcus turbiniformis</name>
    <dbReference type="NCBI Taxonomy" id="2881258"/>
    <lineage>
        <taxon>Bacteria</taxon>
        <taxon>Bacillati</taxon>
        <taxon>Bacillota</taxon>
        <taxon>Clostridia</taxon>
        <taxon>Eubacteriales</taxon>
        <taxon>Oscillospiraceae</taxon>
        <taxon>Ruminococcus</taxon>
    </lineage>
</organism>
<feature type="domain" description="Protein kinase" evidence="4">
    <location>
        <begin position="21"/>
        <end position="289"/>
    </location>
</feature>
<keyword evidence="5" id="KW-0418">Kinase</keyword>
<evidence type="ECO:0000256" key="3">
    <source>
        <dbReference type="PROSITE-ProRule" id="PRU10141"/>
    </source>
</evidence>
<accession>A0ABS8G1M6</accession>
<dbReference type="PROSITE" id="PS00108">
    <property type="entry name" value="PROTEIN_KINASE_ST"/>
    <property type="match status" value="1"/>
</dbReference>
<evidence type="ECO:0000256" key="1">
    <source>
        <dbReference type="ARBA" id="ARBA00022741"/>
    </source>
</evidence>
<dbReference type="SUPFAM" id="SSF56112">
    <property type="entry name" value="Protein kinase-like (PK-like)"/>
    <property type="match status" value="1"/>
</dbReference>
<dbReference type="InterPro" id="IPR000719">
    <property type="entry name" value="Prot_kinase_dom"/>
</dbReference>
<dbReference type="PROSITE" id="PS00107">
    <property type="entry name" value="PROTEIN_KINASE_ATP"/>
    <property type="match status" value="1"/>
</dbReference>
<dbReference type="Gene3D" id="3.30.200.20">
    <property type="entry name" value="Phosphorylase Kinase, domain 1"/>
    <property type="match status" value="1"/>
</dbReference>
<dbReference type="PANTHER" id="PTHR44167:SF24">
    <property type="entry name" value="SERINE_THREONINE-PROTEIN KINASE CHK2"/>
    <property type="match status" value="1"/>
</dbReference>
<evidence type="ECO:0000256" key="2">
    <source>
        <dbReference type="ARBA" id="ARBA00022840"/>
    </source>
</evidence>
<evidence type="ECO:0000313" key="6">
    <source>
        <dbReference type="Proteomes" id="UP001198151"/>
    </source>
</evidence>
<dbReference type="EMBL" id="JAJEQX010000047">
    <property type="protein sequence ID" value="MCC2256066.1"/>
    <property type="molecule type" value="Genomic_DNA"/>
</dbReference>
<keyword evidence="6" id="KW-1185">Reference proteome</keyword>
<evidence type="ECO:0000259" key="4">
    <source>
        <dbReference type="PROSITE" id="PS50011"/>
    </source>
</evidence>
<dbReference type="RefSeq" id="WP_227709046.1">
    <property type="nucleotide sequence ID" value="NZ_JAJEQX010000047.1"/>
</dbReference>
<dbReference type="PANTHER" id="PTHR44167">
    <property type="entry name" value="OVARIAN-SPECIFIC SERINE/THREONINE-PROTEIN KINASE LOK-RELATED"/>
    <property type="match status" value="1"/>
</dbReference>
<dbReference type="InterPro" id="IPR011009">
    <property type="entry name" value="Kinase-like_dom_sf"/>
</dbReference>
<gene>
    <name evidence="5" type="ORF">LKD70_16880</name>
</gene>
<name>A0ABS8G1M6_9FIRM</name>